<dbReference type="InterPro" id="IPR024977">
    <property type="entry name" value="Apc4-like_WD40_dom"/>
</dbReference>
<evidence type="ECO:0000256" key="2">
    <source>
        <dbReference type="ARBA" id="ARBA00008070"/>
    </source>
</evidence>
<dbReference type="InterPro" id="IPR001680">
    <property type="entry name" value="WD40_rpt"/>
</dbReference>
<dbReference type="GO" id="GO:0005096">
    <property type="term" value="F:GTPase activator activity"/>
    <property type="evidence" value="ECO:0007669"/>
    <property type="project" value="TreeGrafter"/>
</dbReference>
<keyword evidence="4" id="KW-0963">Cytoplasm</keyword>
<dbReference type="PROSITE" id="PS50892">
    <property type="entry name" value="V_SNARE"/>
    <property type="match status" value="1"/>
</dbReference>
<dbReference type="InterPro" id="IPR036322">
    <property type="entry name" value="WD40_repeat_dom_sf"/>
</dbReference>
<dbReference type="EMBL" id="JBDFQZ010000010">
    <property type="protein sequence ID" value="KAK9683481.1"/>
    <property type="molecule type" value="Genomic_DNA"/>
</dbReference>
<accession>A0AAW1I1P7</accession>
<protein>
    <recommendedName>
        <fullName evidence="6">V-SNARE coiled-coil homology domain-containing protein</fullName>
    </recommendedName>
</protein>
<proteinExistence type="inferred from homology"/>
<reference evidence="7" key="1">
    <citation type="submission" date="2024-03" db="EMBL/GenBank/DDBJ databases">
        <title>WGS assembly of Saponaria officinalis var. Norfolk2.</title>
        <authorList>
            <person name="Jenkins J."/>
            <person name="Shu S."/>
            <person name="Grimwood J."/>
            <person name="Barry K."/>
            <person name="Goodstein D."/>
            <person name="Schmutz J."/>
            <person name="Leebens-Mack J."/>
            <person name="Osbourn A."/>
        </authorList>
    </citation>
    <scope>NUCLEOTIDE SEQUENCE [LARGE SCALE GENOMIC DNA]</scope>
    <source>
        <strain evidence="7">JIC</strain>
    </source>
</reference>
<dbReference type="InterPro" id="IPR042855">
    <property type="entry name" value="V_SNARE_CC"/>
</dbReference>
<evidence type="ECO:0000313" key="8">
    <source>
        <dbReference type="Proteomes" id="UP001443914"/>
    </source>
</evidence>
<dbReference type="GO" id="GO:0005737">
    <property type="term" value="C:cytoplasm"/>
    <property type="evidence" value="ECO:0007669"/>
    <property type="project" value="UniProtKB-SubCell"/>
</dbReference>
<dbReference type="GO" id="GO:0019905">
    <property type="term" value="F:syntaxin binding"/>
    <property type="evidence" value="ECO:0007669"/>
    <property type="project" value="TreeGrafter"/>
</dbReference>
<organism evidence="7 8">
    <name type="scientific">Saponaria officinalis</name>
    <name type="common">Common soapwort</name>
    <name type="synonym">Lychnis saponaria</name>
    <dbReference type="NCBI Taxonomy" id="3572"/>
    <lineage>
        <taxon>Eukaryota</taxon>
        <taxon>Viridiplantae</taxon>
        <taxon>Streptophyta</taxon>
        <taxon>Embryophyta</taxon>
        <taxon>Tracheophyta</taxon>
        <taxon>Spermatophyta</taxon>
        <taxon>Magnoliopsida</taxon>
        <taxon>eudicotyledons</taxon>
        <taxon>Gunneridae</taxon>
        <taxon>Pentapetalae</taxon>
        <taxon>Caryophyllales</taxon>
        <taxon>Caryophyllaceae</taxon>
        <taxon>Caryophylleae</taxon>
        <taxon>Saponaria</taxon>
    </lineage>
</organism>
<dbReference type="Gene3D" id="2.130.10.10">
    <property type="entry name" value="YVTN repeat-like/Quinoprotein amine dehydrogenase"/>
    <property type="match status" value="2"/>
</dbReference>
<dbReference type="AlphaFoldDB" id="A0AAW1I1P7"/>
<evidence type="ECO:0000313" key="7">
    <source>
        <dbReference type="EMBL" id="KAK9683481.1"/>
    </source>
</evidence>
<comment type="caution">
    <text evidence="7">The sequence shown here is derived from an EMBL/GenBank/DDBJ whole genome shotgun (WGS) entry which is preliminary data.</text>
</comment>
<dbReference type="GO" id="GO:0006893">
    <property type="term" value="P:Golgi to plasma membrane transport"/>
    <property type="evidence" value="ECO:0007669"/>
    <property type="project" value="TreeGrafter"/>
</dbReference>
<name>A0AAW1I1P7_SAPOF</name>
<keyword evidence="8" id="KW-1185">Reference proteome</keyword>
<dbReference type="GO" id="GO:0045159">
    <property type="term" value="F:myosin II binding"/>
    <property type="evidence" value="ECO:0007669"/>
    <property type="project" value="TreeGrafter"/>
</dbReference>
<keyword evidence="5" id="KW-0175">Coiled coil</keyword>
<sequence length="1085" mass="119386">MFSKLFNKHSSDSQKHKALIDLNPRTICHYGIPSTASRLAYDPIQQLLAIGTLDGRIKVIGSDNIEGLLTSPKEIPFKNLEFLQNQGFLISISNENDIQVWDLEHRYIAASLQWQSNVTAFAIIQETNYMYLGDESGMVSVIKYDVGERKLVTQKFNIPTHSVSEAAATSLPDYQSIVAVLPQPCSGGKRVLFAYDSGVIVLWDISKDQLVLIRGLNDQQINEQNDKTRCDEQEGKEIVSLCWASLDGSIIAVGYVDGDILLWNLFSGKSANNAVKLQLSSADKRFPVIVLHWSASGERNDHGGQLFVYGGDEIGSPEVLTILSLEWSPTRDALKNIMRTNITLEGSFADMILLPSFDVMEDASTMSLFLLSSPGQIQYYDGPYLSELISNQNKSRTIPVNYRSTVPTTEPYLTVGKLILVPRNAQYSTVLSEMASAAVSKSAYQTSDQTTKWPLNGGLPCKVPPPGARVIERLYIAGYSDGSVRIWDATYPMLSPLSILYPEVRGIDIPDATASISAMDFSTETSSIAVGNNSGMVCVYHLAKSSTEAKLHVSTESKTEVYDLDEENRSRLSAVFSMSSSPVCTLRYIELGARLAVGYQSGQVAMLSIDTSSVQFLIDSLSSSSCPIVSLSSTNFLDTYGLQKSVEESEPHEHSEPRKAMMIALRRDALAATLDSSNGSIISSIPKHHSNESPAISMYILEDTKCVSETSGGTYLHTVSCEDKANTKTEESSGHVEGSSAGVDKSSNVVQSLENLRVLICCTEMLLLYSFESLIQGHADSIFEVKLPKPSCWTGVFKIDDERHGLLLLYQNGAIEIRSLPRLEVLGNLSLMSSLRWNFKTSMDKTTSSTENGHLTMVNGCEFAIVSLLPGENDFRIPQSLPCLHDKALAAALNMNFSPKQKNNKETPSGILGGIMKGLRASKEARSTDHSDDLSSSRSSLDRIFSRSSQDLSIPAKDTGVVELNIDDIEIDVPIHISPIAPKSKIVHKDESKERKKLFEGATSETKPKQRSIQEIKAKYRKDAVSDVASAASAAAEARNKLLERQEKLDRIGQNSEELRNGAEDFASMAKELAKRMEQRKWWQL</sequence>
<dbReference type="SUPFAM" id="SSF58038">
    <property type="entry name" value="SNARE fusion complex"/>
    <property type="match status" value="1"/>
</dbReference>
<dbReference type="PANTHER" id="PTHR10241:SF38">
    <property type="entry name" value="TRANSDUCIN FAMILY PROTEIN _ WD-40 REPEAT FAMILY PROTEIN"/>
    <property type="match status" value="1"/>
</dbReference>
<dbReference type="Proteomes" id="UP001443914">
    <property type="component" value="Unassembled WGS sequence"/>
</dbReference>
<dbReference type="InterPro" id="IPR015943">
    <property type="entry name" value="WD40/YVTN_repeat-like_dom_sf"/>
</dbReference>
<comment type="similarity">
    <text evidence="2">Belongs to the WD repeat L(2)GL family.</text>
</comment>
<dbReference type="PANTHER" id="PTHR10241">
    <property type="entry name" value="LETHAL 2 GIANT LARVAE PROTEIN"/>
    <property type="match status" value="1"/>
</dbReference>
<evidence type="ECO:0000256" key="3">
    <source>
        <dbReference type="ARBA" id="ARBA00022483"/>
    </source>
</evidence>
<evidence type="ECO:0000256" key="4">
    <source>
        <dbReference type="ARBA" id="ARBA00022490"/>
    </source>
</evidence>
<dbReference type="GO" id="GO:0006887">
    <property type="term" value="P:exocytosis"/>
    <property type="evidence" value="ECO:0007669"/>
    <property type="project" value="UniProtKB-KW"/>
</dbReference>
<evidence type="ECO:0000256" key="1">
    <source>
        <dbReference type="ARBA" id="ARBA00004496"/>
    </source>
</evidence>
<dbReference type="CDD" id="cd15873">
    <property type="entry name" value="R-SNARE_STXBP5_6"/>
    <property type="match status" value="1"/>
</dbReference>
<gene>
    <name evidence="7" type="ORF">RND81_10G144000</name>
</gene>
<dbReference type="SMART" id="SM00320">
    <property type="entry name" value="WD40"/>
    <property type="match status" value="6"/>
</dbReference>
<evidence type="ECO:0000256" key="5">
    <source>
        <dbReference type="PROSITE-ProRule" id="PRU00290"/>
    </source>
</evidence>
<comment type="subcellular location">
    <subcellularLocation>
        <location evidence="1">Cytoplasm</location>
    </subcellularLocation>
</comment>
<dbReference type="Gene3D" id="1.20.5.110">
    <property type="match status" value="1"/>
</dbReference>
<dbReference type="SUPFAM" id="SSF50978">
    <property type="entry name" value="WD40 repeat-like"/>
    <property type="match status" value="2"/>
</dbReference>
<evidence type="ECO:0000259" key="6">
    <source>
        <dbReference type="PROSITE" id="PS50892"/>
    </source>
</evidence>
<dbReference type="GO" id="GO:0005886">
    <property type="term" value="C:plasma membrane"/>
    <property type="evidence" value="ECO:0007669"/>
    <property type="project" value="TreeGrafter"/>
</dbReference>
<keyword evidence="3" id="KW-0268">Exocytosis</keyword>
<feature type="domain" description="V-SNARE coiled-coil homology" evidence="6">
    <location>
        <begin position="1020"/>
        <end position="1084"/>
    </location>
</feature>
<dbReference type="Pfam" id="PF12894">
    <property type="entry name" value="ANAPC4_WD40"/>
    <property type="match status" value="1"/>
</dbReference>